<dbReference type="EMBL" id="WEGK01000004">
    <property type="protein sequence ID" value="MQY19497.1"/>
    <property type="molecule type" value="Genomic_DNA"/>
</dbReference>
<sequence>MADEPDTHIRIHIEGGAHGPVIGGHGNRVEHHAPAAHDHETLSATKDPVAQPRQYRALLAVDIERSAGRGDTALGMIRDALQTALRESLQRSEIDWDDCSRHDLGDGMRVIVPAGIPKSRLIHPLLHELSARLRAHNRMSAELTQIRVRVALHAGEVHMAQGEEASGGPLEVLARLLDAPAARDALTQAPPTITTAAVLSQHFFEDTVGHDYPGIDDAAFHRITVRVKKFAADAWLYRPELPSPPPESPDVQPSRIVLR</sequence>
<reference evidence="2 3" key="1">
    <citation type="submission" date="2019-10" db="EMBL/GenBank/DDBJ databases">
        <title>Nocardia macrotermitis sp. nov. and Nocardia aurantia sp. nov., isolated from the gut of fungus growing-termite Macrotermes natalensis.</title>
        <authorList>
            <person name="Benndorf R."/>
            <person name="Schwitalla J."/>
            <person name="Martin K."/>
            <person name="De Beer W."/>
            <person name="Kaster A.-K."/>
            <person name="Vollmers J."/>
            <person name="Poulsen M."/>
            <person name="Beemelmanns C."/>
        </authorList>
    </citation>
    <scope>NUCLEOTIDE SEQUENCE [LARGE SCALE GENOMIC DNA]</scope>
    <source>
        <strain evidence="2 3">RB20</strain>
    </source>
</reference>
<dbReference type="Proteomes" id="UP000438448">
    <property type="component" value="Unassembled WGS sequence"/>
</dbReference>
<name>A0A7K0D1B2_9NOCA</name>
<evidence type="ECO:0000313" key="3">
    <source>
        <dbReference type="Proteomes" id="UP000438448"/>
    </source>
</evidence>
<proteinExistence type="predicted"/>
<organism evidence="2 3">
    <name type="scientific">Nocardia macrotermitis</name>
    <dbReference type="NCBI Taxonomy" id="2585198"/>
    <lineage>
        <taxon>Bacteria</taxon>
        <taxon>Bacillati</taxon>
        <taxon>Actinomycetota</taxon>
        <taxon>Actinomycetes</taxon>
        <taxon>Mycobacteriales</taxon>
        <taxon>Nocardiaceae</taxon>
        <taxon>Nocardia</taxon>
    </lineage>
</organism>
<gene>
    <name evidence="2" type="ORF">NRB20_25870</name>
</gene>
<dbReference type="OrthoDB" id="3482507at2"/>
<accession>A0A7K0D1B2</accession>
<evidence type="ECO:0000256" key="1">
    <source>
        <dbReference type="SAM" id="MobiDB-lite"/>
    </source>
</evidence>
<evidence type="ECO:0000313" key="2">
    <source>
        <dbReference type="EMBL" id="MQY19497.1"/>
    </source>
</evidence>
<comment type="caution">
    <text evidence="2">The sequence shown here is derived from an EMBL/GenBank/DDBJ whole genome shotgun (WGS) entry which is preliminary data.</text>
</comment>
<dbReference type="RefSeq" id="WP_153410223.1">
    <property type="nucleotide sequence ID" value="NZ_WEGK01000004.1"/>
</dbReference>
<protein>
    <recommendedName>
        <fullName evidence="4">Guanylate cyclase domain-containing protein</fullName>
    </recommendedName>
</protein>
<keyword evidence="3" id="KW-1185">Reference proteome</keyword>
<evidence type="ECO:0008006" key="4">
    <source>
        <dbReference type="Google" id="ProtNLM"/>
    </source>
</evidence>
<dbReference type="AlphaFoldDB" id="A0A7K0D1B2"/>
<feature type="region of interest" description="Disordered" evidence="1">
    <location>
        <begin position="238"/>
        <end position="259"/>
    </location>
</feature>